<proteinExistence type="predicted"/>
<name>A0AAU9W6F1_9CNID</name>
<feature type="signal peptide" evidence="1">
    <location>
        <begin position="1"/>
        <end position="19"/>
    </location>
</feature>
<evidence type="ECO:0000256" key="1">
    <source>
        <dbReference type="SAM" id="SignalP"/>
    </source>
</evidence>
<keyword evidence="3" id="KW-1185">Reference proteome</keyword>
<feature type="chain" id="PRO_5043381504" evidence="1">
    <location>
        <begin position="20"/>
        <end position="198"/>
    </location>
</feature>
<dbReference type="EMBL" id="CALNXJ010000008">
    <property type="protein sequence ID" value="CAH3046376.1"/>
    <property type="molecule type" value="Genomic_DNA"/>
</dbReference>
<sequence length="198" mass="22158">MSWLLSLVVFPFALEQAGARIRSPQCPTSEYLRHYKLERLQLLSESHANPSRKHDSRSRLSVHTTWLLNFDFVKSSKYGDVATRFVHASAFLNPDEIHEGLINAELSSPDVPDAGKKRELPLTNSQIVEVLIKFSLFQRKSVGCTRLHRVLQQVIRGTIALGEIAKAMCTTFKLRKNAALSAGESATHCPFSPLFVIG</sequence>
<organism evidence="2 3">
    <name type="scientific">Pocillopora meandrina</name>
    <dbReference type="NCBI Taxonomy" id="46732"/>
    <lineage>
        <taxon>Eukaryota</taxon>
        <taxon>Metazoa</taxon>
        <taxon>Cnidaria</taxon>
        <taxon>Anthozoa</taxon>
        <taxon>Hexacorallia</taxon>
        <taxon>Scleractinia</taxon>
        <taxon>Astrocoeniina</taxon>
        <taxon>Pocilloporidae</taxon>
        <taxon>Pocillopora</taxon>
    </lineage>
</organism>
<keyword evidence="1" id="KW-0732">Signal</keyword>
<protein>
    <submittedName>
        <fullName evidence="2">Uncharacterized protein</fullName>
    </submittedName>
</protein>
<reference evidence="2 3" key="1">
    <citation type="submission" date="2022-05" db="EMBL/GenBank/DDBJ databases">
        <authorList>
            <consortium name="Genoscope - CEA"/>
            <person name="William W."/>
        </authorList>
    </citation>
    <scope>NUCLEOTIDE SEQUENCE [LARGE SCALE GENOMIC DNA]</scope>
</reference>
<comment type="caution">
    <text evidence="2">The sequence shown here is derived from an EMBL/GenBank/DDBJ whole genome shotgun (WGS) entry which is preliminary data.</text>
</comment>
<evidence type="ECO:0000313" key="3">
    <source>
        <dbReference type="Proteomes" id="UP001159428"/>
    </source>
</evidence>
<accession>A0AAU9W6F1</accession>
<evidence type="ECO:0000313" key="2">
    <source>
        <dbReference type="EMBL" id="CAH3046376.1"/>
    </source>
</evidence>
<dbReference type="Proteomes" id="UP001159428">
    <property type="component" value="Unassembled WGS sequence"/>
</dbReference>
<gene>
    <name evidence="2" type="ORF">PMEA_00033226</name>
</gene>
<dbReference type="AlphaFoldDB" id="A0AAU9W6F1"/>